<feature type="transmembrane region" description="Helical" evidence="8">
    <location>
        <begin position="205"/>
        <end position="224"/>
    </location>
</feature>
<keyword evidence="2" id="KW-1003">Cell membrane</keyword>
<dbReference type="PANTHER" id="PTHR33908:SF3">
    <property type="entry name" value="UNDECAPRENYL PHOSPHATE-ALPHA-4-AMINO-4-DEOXY-L-ARABINOSE ARABINOSYL TRANSFERASE"/>
    <property type="match status" value="1"/>
</dbReference>
<dbReference type="PANTHER" id="PTHR33908">
    <property type="entry name" value="MANNOSYLTRANSFERASE YKCB-RELATED"/>
    <property type="match status" value="1"/>
</dbReference>
<gene>
    <name evidence="10" type="ORF">ENJ12_03705</name>
</gene>
<feature type="transmembrane region" description="Helical" evidence="8">
    <location>
        <begin position="7"/>
        <end position="27"/>
    </location>
</feature>
<keyword evidence="3" id="KW-0328">Glycosyltransferase</keyword>
<dbReference type="EMBL" id="DRLF01000138">
    <property type="protein sequence ID" value="HEC05929.1"/>
    <property type="molecule type" value="Genomic_DNA"/>
</dbReference>
<feature type="non-terminal residue" evidence="10">
    <location>
        <position position="480"/>
    </location>
</feature>
<evidence type="ECO:0000256" key="1">
    <source>
        <dbReference type="ARBA" id="ARBA00004651"/>
    </source>
</evidence>
<dbReference type="GO" id="GO:0010041">
    <property type="term" value="P:response to iron(III) ion"/>
    <property type="evidence" value="ECO:0007669"/>
    <property type="project" value="TreeGrafter"/>
</dbReference>
<feature type="transmembrane region" description="Helical" evidence="8">
    <location>
        <begin position="164"/>
        <end position="193"/>
    </location>
</feature>
<keyword evidence="6 8" id="KW-1133">Transmembrane helix</keyword>
<organism evidence="10">
    <name type="scientific">Thiolapillus brandeum</name>
    <dbReference type="NCBI Taxonomy" id="1076588"/>
    <lineage>
        <taxon>Bacteria</taxon>
        <taxon>Pseudomonadati</taxon>
        <taxon>Pseudomonadota</taxon>
        <taxon>Gammaproteobacteria</taxon>
        <taxon>Chromatiales</taxon>
        <taxon>Sedimenticolaceae</taxon>
        <taxon>Thiolapillus</taxon>
    </lineage>
</organism>
<evidence type="ECO:0000259" key="9">
    <source>
        <dbReference type="Pfam" id="PF13231"/>
    </source>
</evidence>
<feature type="transmembrane region" description="Helical" evidence="8">
    <location>
        <begin position="268"/>
        <end position="291"/>
    </location>
</feature>
<evidence type="ECO:0000256" key="6">
    <source>
        <dbReference type="ARBA" id="ARBA00022989"/>
    </source>
</evidence>
<dbReference type="InterPro" id="IPR038731">
    <property type="entry name" value="RgtA/B/C-like"/>
</dbReference>
<feature type="transmembrane region" description="Helical" evidence="8">
    <location>
        <begin position="303"/>
        <end position="322"/>
    </location>
</feature>
<dbReference type="Proteomes" id="UP000886339">
    <property type="component" value="Unassembled WGS sequence"/>
</dbReference>
<dbReference type="AlphaFoldDB" id="A0A831WCM1"/>
<keyword evidence="4" id="KW-0808">Transferase</keyword>
<feature type="domain" description="Glycosyltransferase RgtA/B/C/D-like" evidence="9">
    <location>
        <begin position="62"/>
        <end position="222"/>
    </location>
</feature>
<feature type="transmembrane region" description="Helical" evidence="8">
    <location>
        <begin position="82"/>
        <end position="104"/>
    </location>
</feature>
<dbReference type="Pfam" id="PF13231">
    <property type="entry name" value="PMT_2"/>
    <property type="match status" value="1"/>
</dbReference>
<keyword evidence="7 8" id="KW-0472">Membrane</keyword>
<dbReference type="GO" id="GO:0005886">
    <property type="term" value="C:plasma membrane"/>
    <property type="evidence" value="ECO:0007669"/>
    <property type="project" value="UniProtKB-SubCell"/>
</dbReference>
<dbReference type="GO" id="GO:0009103">
    <property type="term" value="P:lipopolysaccharide biosynthetic process"/>
    <property type="evidence" value="ECO:0007669"/>
    <property type="project" value="UniProtKB-ARBA"/>
</dbReference>
<evidence type="ECO:0000256" key="8">
    <source>
        <dbReference type="SAM" id="Phobius"/>
    </source>
</evidence>
<evidence type="ECO:0000256" key="7">
    <source>
        <dbReference type="ARBA" id="ARBA00023136"/>
    </source>
</evidence>
<name>A0A831WCM1_9GAMM</name>
<reference evidence="10" key="1">
    <citation type="journal article" date="2020" name="mSystems">
        <title>Genome- and Community-Level Interaction Insights into Carbon Utilization and Element Cycling Functions of Hydrothermarchaeota in Hydrothermal Sediment.</title>
        <authorList>
            <person name="Zhou Z."/>
            <person name="Liu Y."/>
            <person name="Xu W."/>
            <person name="Pan J."/>
            <person name="Luo Z.H."/>
            <person name="Li M."/>
        </authorList>
    </citation>
    <scope>NUCLEOTIDE SEQUENCE [LARGE SCALE GENOMIC DNA]</scope>
    <source>
        <strain evidence="10">HyVt-458</strain>
    </source>
</reference>
<feature type="transmembrane region" description="Helical" evidence="8">
    <location>
        <begin position="328"/>
        <end position="348"/>
    </location>
</feature>
<comment type="subcellular location">
    <subcellularLocation>
        <location evidence="1">Cell membrane</location>
        <topology evidence="1">Multi-pass membrane protein</topology>
    </subcellularLocation>
</comment>
<sequence>MLKSRNFFLVVVAIVVLRLIGMAYVPLTDTSEPRYAEIARLMVTGNDWITLWFEPGTPFWGKPPLAFWLEALSFKMLGINEFAVRLPSLLATLATLWLLWRFALQQSTRRVAQSAVLIYLTTALVFLSSGAVLTDPFLTLGVAWSLTAFFLAVAEPRWYWRYGFFLGLAIGLLAKGPLALVLVFAPITVWAFLYRSGIALQHLRALPWLKGSLLTLLISLPWYVAAELKTPGFLNYFIVGEHFMRFIDPGWSGDMYGTAHKNVKGAIWGHWVIAAFPWGLLAIVLLLGRLFSTAGRSVLRTAIVQPVNAYLLLWALFTPVFFTPAGNVLWTYILPSLPAFALLLAMALEPAFGNSKFIRTVSLLLIWLVPLVSMGFLIEIARNPNSIKSEKSLVEFVRKSVDAETTAAGHTPTMIYYLGKPPFSARFYAQENVRRTSLKDLCHGNMPPGFHYVAIPRWRWQKLEQQMNASLSKLFENNRY</sequence>
<protein>
    <submittedName>
        <fullName evidence="10">Glycosyltransferase family 39 protein</fullName>
    </submittedName>
</protein>
<evidence type="ECO:0000313" key="10">
    <source>
        <dbReference type="EMBL" id="HEC05929.1"/>
    </source>
</evidence>
<accession>A0A831WCM1</accession>
<dbReference type="InterPro" id="IPR050297">
    <property type="entry name" value="LipidA_mod_glycosyltrf_83"/>
</dbReference>
<evidence type="ECO:0000256" key="4">
    <source>
        <dbReference type="ARBA" id="ARBA00022679"/>
    </source>
</evidence>
<evidence type="ECO:0000256" key="3">
    <source>
        <dbReference type="ARBA" id="ARBA00022676"/>
    </source>
</evidence>
<comment type="caution">
    <text evidence="10">The sequence shown here is derived from an EMBL/GenBank/DDBJ whole genome shotgun (WGS) entry which is preliminary data.</text>
</comment>
<proteinExistence type="predicted"/>
<feature type="transmembrane region" description="Helical" evidence="8">
    <location>
        <begin position="360"/>
        <end position="378"/>
    </location>
</feature>
<keyword evidence="5 8" id="KW-0812">Transmembrane</keyword>
<evidence type="ECO:0000256" key="2">
    <source>
        <dbReference type="ARBA" id="ARBA00022475"/>
    </source>
</evidence>
<feature type="transmembrane region" description="Helical" evidence="8">
    <location>
        <begin position="116"/>
        <end position="144"/>
    </location>
</feature>
<dbReference type="GO" id="GO:0016763">
    <property type="term" value="F:pentosyltransferase activity"/>
    <property type="evidence" value="ECO:0007669"/>
    <property type="project" value="TreeGrafter"/>
</dbReference>
<evidence type="ECO:0000256" key="5">
    <source>
        <dbReference type="ARBA" id="ARBA00022692"/>
    </source>
</evidence>